<gene>
    <name evidence="3" type="ORF">NLU13_8112</name>
</gene>
<comment type="similarity">
    <text evidence="1">Belongs to the methyltransferase superfamily. LaeA methyltransferase family.</text>
</comment>
<dbReference type="CDD" id="cd02440">
    <property type="entry name" value="AdoMet_MTases"/>
    <property type="match status" value="1"/>
</dbReference>
<dbReference type="PANTHER" id="PTHR43591">
    <property type="entry name" value="METHYLTRANSFERASE"/>
    <property type="match status" value="1"/>
</dbReference>
<evidence type="ECO:0008006" key="5">
    <source>
        <dbReference type="Google" id="ProtNLM"/>
    </source>
</evidence>
<feature type="compositionally biased region" description="Low complexity" evidence="2">
    <location>
        <begin position="8"/>
        <end position="17"/>
    </location>
</feature>
<dbReference type="AlphaFoldDB" id="A0AA39GB17"/>
<name>A0AA39GB17_SARSR</name>
<reference evidence="3" key="1">
    <citation type="submission" date="2022-10" db="EMBL/GenBank/DDBJ databases">
        <title>Determination and structural analysis of whole genome sequence of Sarocladium strictum F4-1.</title>
        <authorList>
            <person name="Hu L."/>
            <person name="Jiang Y."/>
        </authorList>
    </citation>
    <scope>NUCLEOTIDE SEQUENCE</scope>
    <source>
        <strain evidence="3">F4-1</strain>
    </source>
</reference>
<dbReference type="InterPro" id="IPR029063">
    <property type="entry name" value="SAM-dependent_MTases_sf"/>
</dbReference>
<comment type="caution">
    <text evidence="3">The sequence shown here is derived from an EMBL/GenBank/DDBJ whole genome shotgun (WGS) entry which is preliminary data.</text>
</comment>
<feature type="compositionally biased region" description="Acidic residues" evidence="2">
    <location>
        <begin position="41"/>
        <end position="52"/>
    </location>
</feature>
<keyword evidence="4" id="KW-1185">Reference proteome</keyword>
<evidence type="ECO:0000313" key="4">
    <source>
        <dbReference type="Proteomes" id="UP001175261"/>
    </source>
</evidence>
<dbReference type="SUPFAM" id="SSF53335">
    <property type="entry name" value="S-adenosyl-L-methionine-dependent methyltransferases"/>
    <property type="match status" value="1"/>
</dbReference>
<dbReference type="EMBL" id="JAPDFR010000008">
    <property type="protein sequence ID" value="KAK0384023.1"/>
    <property type="molecule type" value="Genomic_DNA"/>
</dbReference>
<evidence type="ECO:0000256" key="2">
    <source>
        <dbReference type="SAM" id="MobiDB-lite"/>
    </source>
</evidence>
<dbReference type="PANTHER" id="PTHR43591:SF10">
    <property type="entry name" value="ABC TRANSMEMBRANE TYPE-1 DOMAIN-CONTAINING PROTEIN-RELATED"/>
    <property type="match status" value="1"/>
</dbReference>
<dbReference type="Proteomes" id="UP001175261">
    <property type="component" value="Unassembled WGS sequence"/>
</dbReference>
<evidence type="ECO:0000256" key="1">
    <source>
        <dbReference type="ARBA" id="ARBA00038158"/>
    </source>
</evidence>
<accession>A0AA39GB17</accession>
<dbReference type="Pfam" id="PF13489">
    <property type="entry name" value="Methyltransf_23"/>
    <property type="match status" value="1"/>
</dbReference>
<evidence type="ECO:0000313" key="3">
    <source>
        <dbReference type="EMBL" id="KAK0384023.1"/>
    </source>
</evidence>
<proteinExistence type="inferred from homology"/>
<organism evidence="3 4">
    <name type="scientific">Sarocladium strictum</name>
    <name type="common">Black bundle disease fungus</name>
    <name type="synonym">Acremonium strictum</name>
    <dbReference type="NCBI Taxonomy" id="5046"/>
    <lineage>
        <taxon>Eukaryota</taxon>
        <taxon>Fungi</taxon>
        <taxon>Dikarya</taxon>
        <taxon>Ascomycota</taxon>
        <taxon>Pezizomycotina</taxon>
        <taxon>Sordariomycetes</taxon>
        <taxon>Hypocreomycetidae</taxon>
        <taxon>Hypocreales</taxon>
        <taxon>Sarocladiaceae</taxon>
        <taxon>Sarocladium</taxon>
    </lineage>
</organism>
<sequence>MSDRKSTSPRTPTASSPPSAPSPQLLDQTGPRPDSPAEHQDDVDEGIGDDESYASSSVSLTESILDYRKLHGRTYQSIKSTEYWGPNDDRQNDGLDMSHHFLTMLLGDQLYEAPIKNPSKVLDVGTGTGIWAIDMADTYPEAEVIGFDISPIQPSWVPPNCKFYVDDAQLEWTFGEATFDLVHMRALYGSISDWTELYRQAFRALRPGGYLENLEFTITLRSDDPSVADDPHHIFKQWTEVFYEAADRMGKTIKIGVDGRMRRHMEEAGFVDIVAKEYRLPCGSWPTDPREREIGMFNLAFMEQSLEGFALFLLREIMKWELVEVHVFLARMRAAIRDSRIKPYYMIPNVYARKP</sequence>
<dbReference type="GO" id="GO:0008168">
    <property type="term" value="F:methyltransferase activity"/>
    <property type="evidence" value="ECO:0007669"/>
    <property type="project" value="TreeGrafter"/>
</dbReference>
<protein>
    <recommendedName>
        <fullName evidence="5">Methyltransferase</fullName>
    </recommendedName>
</protein>
<dbReference type="Gene3D" id="3.40.50.150">
    <property type="entry name" value="Vaccinia Virus protein VP39"/>
    <property type="match status" value="1"/>
</dbReference>
<feature type="region of interest" description="Disordered" evidence="2">
    <location>
        <begin position="1"/>
        <end position="55"/>
    </location>
</feature>